<evidence type="ECO:0000256" key="6">
    <source>
        <dbReference type="SAM" id="MobiDB-lite"/>
    </source>
</evidence>
<dbReference type="RefSeq" id="WP_130750004.1">
    <property type="nucleotide sequence ID" value="NZ_SIPC01000001.1"/>
</dbReference>
<dbReference type="GO" id="GO:0005829">
    <property type="term" value="C:cytosol"/>
    <property type="evidence" value="ECO:0007669"/>
    <property type="project" value="TreeGrafter"/>
</dbReference>
<keyword evidence="2 3" id="KW-0456">Lyase</keyword>
<dbReference type="SMART" id="SM01130">
    <property type="entry name" value="DHDPS"/>
    <property type="match status" value="1"/>
</dbReference>
<dbReference type="CDD" id="cd00408">
    <property type="entry name" value="DHDPS-like"/>
    <property type="match status" value="1"/>
</dbReference>
<dbReference type="InterPro" id="IPR002220">
    <property type="entry name" value="DapA-like"/>
</dbReference>
<dbReference type="Proteomes" id="UP000293652">
    <property type="component" value="Unassembled WGS sequence"/>
</dbReference>
<evidence type="ECO:0000313" key="7">
    <source>
        <dbReference type="EMBL" id="TAX72795.1"/>
    </source>
</evidence>
<evidence type="ECO:0000313" key="8">
    <source>
        <dbReference type="Proteomes" id="UP000293652"/>
    </source>
</evidence>
<comment type="caution">
    <text evidence="7">The sequence shown here is derived from an EMBL/GenBank/DDBJ whole genome shotgun (WGS) entry which is preliminary data.</text>
</comment>
<gene>
    <name evidence="7" type="ORF">ELI03_14080</name>
</gene>
<feature type="region of interest" description="Disordered" evidence="6">
    <location>
        <begin position="1"/>
        <end position="23"/>
    </location>
</feature>
<dbReference type="PRINTS" id="PR00146">
    <property type="entry name" value="DHPICSNTHASE"/>
</dbReference>
<organism evidence="7 8">
    <name type="scientific">Rhizobium leguminosarum</name>
    <dbReference type="NCBI Taxonomy" id="384"/>
    <lineage>
        <taxon>Bacteria</taxon>
        <taxon>Pseudomonadati</taxon>
        <taxon>Pseudomonadota</taxon>
        <taxon>Alphaproteobacteria</taxon>
        <taxon>Hyphomicrobiales</taxon>
        <taxon>Rhizobiaceae</taxon>
        <taxon>Rhizobium/Agrobacterium group</taxon>
        <taxon>Rhizobium</taxon>
    </lineage>
</organism>
<accession>A0A4Q8Y4R4</accession>
<sequence length="308" mass="33242">MSVASPFQGLSAFPPTPTDRDGRVDTEALGRLLERLCDAGVASIGLLGSTGIYAFLTREERRRAVEAAIECVRGRIPLVVGVGALRTDHARSLARDAEAAGADALLLAPVSYTPLTQDEAYEHFLAVTEAAKLPLCIYNNPGTTHFTFGRDLLQRLSNIETIRAVKMPLPVDGDFAGELGALREKTRLAIGYSGDWGAAEALLSGADAWYSVIGGVFPRVALALTKVAIAGEDGEVRRLDGLIEPLWQTFKAFGSLRVIYTLLDLLSLARAELPRPLLPLGQTDRQRVLEAVEPLIALESELKRQSLL</sequence>
<dbReference type="EMBL" id="SIPC01000001">
    <property type="protein sequence ID" value="TAX72795.1"/>
    <property type="molecule type" value="Genomic_DNA"/>
</dbReference>
<dbReference type="PANTHER" id="PTHR12128:SF66">
    <property type="entry name" value="4-HYDROXY-2-OXOGLUTARATE ALDOLASE, MITOCHONDRIAL"/>
    <property type="match status" value="1"/>
</dbReference>
<dbReference type="Gene3D" id="3.20.20.70">
    <property type="entry name" value="Aldolase class I"/>
    <property type="match status" value="1"/>
</dbReference>
<dbReference type="InterPro" id="IPR013785">
    <property type="entry name" value="Aldolase_TIM"/>
</dbReference>
<dbReference type="GO" id="GO:0008840">
    <property type="term" value="F:4-hydroxy-tetrahydrodipicolinate synthase activity"/>
    <property type="evidence" value="ECO:0007669"/>
    <property type="project" value="TreeGrafter"/>
</dbReference>
<feature type="active site" description="Schiff-base intermediate with substrate" evidence="4">
    <location>
        <position position="166"/>
    </location>
</feature>
<proteinExistence type="inferred from homology"/>
<feature type="active site" description="Proton donor/acceptor" evidence="4">
    <location>
        <position position="138"/>
    </location>
</feature>
<dbReference type="Pfam" id="PF00701">
    <property type="entry name" value="DHDPS"/>
    <property type="match status" value="1"/>
</dbReference>
<evidence type="ECO:0000256" key="1">
    <source>
        <dbReference type="ARBA" id="ARBA00007592"/>
    </source>
</evidence>
<evidence type="ECO:0000256" key="2">
    <source>
        <dbReference type="ARBA" id="ARBA00023239"/>
    </source>
</evidence>
<dbReference type="PIRSF" id="PIRSF001365">
    <property type="entry name" value="DHDPS"/>
    <property type="match status" value="1"/>
</dbReference>
<dbReference type="PANTHER" id="PTHR12128">
    <property type="entry name" value="DIHYDRODIPICOLINATE SYNTHASE"/>
    <property type="match status" value="1"/>
</dbReference>
<reference evidence="7 8" key="1">
    <citation type="submission" date="2019-02" db="EMBL/GenBank/DDBJ databases">
        <title>The genomic architecture of introgression among sibling species of bacteria.</title>
        <authorList>
            <person name="Cavassim M.I.A."/>
            <person name="Moeskjaer S."/>
            <person name="Moslemi C."/>
            <person name="Fields B."/>
            <person name="Bachmann A."/>
            <person name="Vilhjalmsson B."/>
            <person name="Schierup M.H."/>
            <person name="Young J.P.W."/>
            <person name="Andersen S.U."/>
        </authorList>
    </citation>
    <scope>NUCLEOTIDE SEQUENCE [LARGE SCALE GENOMIC DNA]</scope>
    <source>
        <strain evidence="7 8">SM145A</strain>
    </source>
</reference>
<evidence type="ECO:0000256" key="3">
    <source>
        <dbReference type="PIRNR" id="PIRNR001365"/>
    </source>
</evidence>
<protein>
    <submittedName>
        <fullName evidence="7">Dihydrodipicolinate synthase family protein</fullName>
    </submittedName>
</protein>
<name>A0A4Q8Y4R4_RHILE</name>
<comment type="similarity">
    <text evidence="1 3">Belongs to the DapA family.</text>
</comment>
<feature type="binding site" evidence="5">
    <location>
        <position position="50"/>
    </location>
    <ligand>
        <name>pyruvate</name>
        <dbReference type="ChEBI" id="CHEBI:15361"/>
    </ligand>
</feature>
<evidence type="ECO:0000256" key="4">
    <source>
        <dbReference type="PIRSR" id="PIRSR001365-1"/>
    </source>
</evidence>
<evidence type="ECO:0000256" key="5">
    <source>
        <dbReference type="PIRSR" id="PIRSR001365-2"/>
    </source>
</evidence>
<dbReference type="SUPFAM" id="SSF51569">
    <property type="entry name" value="Aldolase"/>
    <property type="match status" value="1"/>
</dbReference>
<dbReference type="AlphaFoldDB" id="A0A4Q8Y4R4"/>